<evidence type="ECO:0000256" key="6">
    <source>
        <dbReference type="ARBA" id="ARBA00023004"/>
    </source>
</evidence>
<dbReference type="Pfam" id="PF13534">
    <property type="entry name" value="Fer4_17"/>
    <property type="match status" value="1"/>
</dbReference>
<evidence type="ECO:0000313" key="11">
    <source>
        <dbReference type="EMBL" id="MDT8899690.1"/>
    </source>
</evidence>
<organism evidence="11 12">
    <name type="scientific">Anaeroselena agilis</name>
    <dbReference type="NCBI Taxonomy" id="3063788"/>
    <lineage>
        <taxon>Bacteria</taxon>
        <taxon>Bacillati</taxon>
        <taxon>Bacillota</taxon>
        <taxon>Negativicutes</taxon>
        <taxon>Acetonemataceae</taxon>
        <taxon>Anaeroselena</taxon>
    </lineage>
</organism>
<sequence>MRQLREEIIAAVRDAGVVGAGGAGFPTHVKIDARVDTVVANGAECEPLLRADQEIMAKESDKVVAGLAAVMLATGAGRGVIALKRKYAEAAANLAAAIGLLGDRRLELFFLPDFYPAGDEQVLVYEATRRVVPEGGIPLNVGAVVVNVETLVNVAEALAGKAVTDKYLTVTGEVAQPLTIRAPVGISAREVIALAGGATVDDFAIIDGGPLMGKLVALEAVVTKTTGGFIVLPRKHPAIAHKVASWTVIANRAKAACCSCRGCTDGCPRYLLGHGLEPHRIMQVIGGGLQDNAAVTRALLCSECGACEAYGCTMGLSPRRVIAELKAQLAKAGVKNPHRAEIRQARWERDYRRIPTKRLVARLGLEKYDRPAPFSTSPIPDEVRLPLLQHIGVPACPVVRDGDKVEAGDLVAVIPQGAAVGANLHASIAGEVFTGDGYIGIKARSKAGGMGW</sequence>
<protein>
    <submittedName>
        <fullName evidence="11">SLBB domain-containing protein</fullName>
    </submittedName>
</protein>
<evidence type="ECO:0000313" key="12">
    <source>
        <dbReference type="Proteomes" id="UP001254848"/>
    </source>
</evidence>
<evidence type="ECO:0000256" key="4">
    <source>
        <dbReference type="ARBA" id="ARBA00022737"/>
    </source>
</evidence>
<dbReference type="Pfam" id="PF10531">
    <property type="entry name" value="SLBB"/>
    <property type="match status" value="1"/>
</dbReference>
<dbReference type="InterPro" id="IPR011538">
    <property type="entry name" value="Nuo51_FMN-bd"/>
</dbReference>
<dbReference type="InterPro" id="IPR010208">
    <property type="entry name" value="Ion_transpt_RnfC/RsxC"/>
</dbReference>
<dbReference type="EMBL" id="JAUOZS010000001">
    <property type="protein sequence ID" value="MDT8899690.1"/>
    <property type="molecule type" value="Genomic_DNA"/>
</dbReference>
<evidence type="ECO:0000259" key="9">
    <source>
        <dbReference type="Pfam" id="PF10531"/>
    </source>
</evidence>
<keyword evidence="6" id="KW-0408">Iron</keyword>
<dbReference type="PANTHER" id="PTHR43034:SF2">
    <property type="entry name" value="ION-TRANSLOCATING OXIDOREDUCTASE COMPLEX SUBUNIT C"/>
    <property type="match status" value="1"/>
</dbReference>
<comment type="caution">
    <text evidence="11">The sequence shown here is derived from an EMBL/GenBank/DDBJ whole genome shotgun (WGS) entry which is preliminary data.</text>
</comment>
<dbReference type="SUPFAM" id="SSF46548">
    <property type="entry name" value="alpha-helical ferredoxin"/>
    <property type="match status" value="1"/>
</dbReference>
<keyword evidence="12" id="KW-1185">Reference proteome</keyword>
<gene>
    <name evidence="11" type="ORF">Q4T40_00320</name>
</gene>
<evidence type="ECO:0000259" key="10">
    <source>
        <dbReference type="Pfam" id="PF13375"/>
    </source>
</evidence>
<feature type="domain" description="Soluble ligand binding" evidence="9">
    <location>
        <begin position="168"/>
        <end position="213"/>
    </location>
</feature>
<evidence type="ECO:0000256" key="7">
    <source>
        <dbReference type="ARBA" id="ARBA00023014"/>
    </source>
</evidence>
<accession>A0ABU3NS93</accession>
<dbReference type="Pfam" id="PF01512">
    <property type="entry name" value="Complex1_51K"/>
    <property type="match status" value="1"/>
</dbReference>
<dbReference type="SUPFAM" id="SSF142984">
    <property type="entry name" value="Nqo1 middle domain-like"/>
    <property type="match status" value="1"/>
</dbReference>
<evidence type="ECO:0000259" key="8">
    <source>
        <dbReference type="Pfam" id="PF01512"/>
    </source>
</evidence>
<dbReference type="InterPro" id="IPR037225">
    <property type="entry name" value="Nuo51_FMN-bd_sf"/>
</dbReference>
<dbReference type="InterPro" id="IPR019554">
    <property type="entry name" value="Soluble_ligand-bd"/>
</dbReference>
<dbReference type="Gene3D" id="3.40.50.11540">
    <property type="entry name" value="NADH-ubiquinone oxidoreductase 51kDa subunit"/>
    <property type="match status" value="1"/>
</dbReference>
<feature type="domain" description="NADH-ubiquinone oxidoreductase 51kDa subunit FMN-binding" evidence="8">
    <location>
        <begin position="12"/>
        <end position="155"/>
    </location>
</feature>
<proteinExistence type="predicted"/>
<dbReference type="Proteomes" id="UP001254848">
    <property type="component" value="Unassembled WGS sequence"/>
</dbReference>
<keyword evidence="7" id="KW-0411">Iron-sulfur</keyword>
<keyword evidence="2" id="KW-0004">4Fe-4S</keyword>
<dbReference type="PIRSF" id="PIRSF036408">
    <property type="entry name" value="PduS_prd"/>
    <property type="match status" value="1"/>
</dbReference>
<evidence type="ECO:0000256" key="2">
    <source>
        <dbReference type="ARBA" id="ARBA00022485"/>
    </source>
</evidence>
<dbReference type="InterPro" id="IPR026902">
    <property type="entry name" value="RnfC_N"/>
</dbReference>
<evidence type="ECO:0000256" key="3">
    <source>
        <dbReference type="ARBA" id="ARBA00022723"/>
    </source>
</evidence>
<reference evidence="11 12" key="1">
    <citation type="submission" date="2023-07" db="EMBL/GenBank/DDBJ databases">
        <title>The novel representative of Negativicutes class, Anaeroselena agilis gen. nov. sp. nov.</title>
        <authorList>
            <person name="Prokofeva M.I."/>
            <person name="Elcheninov A.G."/>
            <person name="Klyukina A."/>
            <person name="Kublanov I.V."/>
            <person name="Frolov E.N."/>
            <person name="Podosokorskaya O.A."/>
        </authorList>
    </citation>
    <scope>NUCLEOTIDE SEQUENCE [LARGE SCALE GENOMIC DNA]</scope>
    <source>
        <strain evidence="11 12">4137-cl</strain>
    </source>
</reference>
<keyword evidence="5" id="KW-0249">Electron transport</keyword>
<dbReference type="SUPFAM" id="SSF142019">
    <property type="entry name" value="Nqo1 FMN-binding domain-like"/>
    <property type="match status" value="1"/>
</dbReference>
<keyword evidence="3" id="KW-0479">Metal-binding</keyword>
<evidence type="ECO:0000256" key="5">
    <source>
        <dbReference type="ARBA" id="ARBA00022982"/>
    </source>
</evidence>
<dbReference type="PANTHER" id="PTHR43034">
    <property type="entry name" value="ION-TRANSLOCATING OXIDOREDUCTASE COMPLEX SUBUNIT C"/>
    <property type="match status" value="1"/>
</dbReference>
<keyword evidence="4" id="KW-0677">Repeat</keyword>
<dbReference type="InterPro" id="IPR017054">
    <property type="entry name" value="PduS"/>
</dbReference>
<feature type="domain" description="RnfC Barrel sandwich hybrid" evidence="10">
    <location>
        <begin position="372"/>
        <end position="433"/>
    </location>
</feature>
<dbReference type="Pfam" id="PF13375">
    <property type="entry name" value="RnfC_N"/>
    <property type="match status" value="1"/>
</dbReference>
<dbReference type="Gene3D" id="3.10.20.600">
    <property type="match status" value="1"/>
</dbReference>
<name>A0ABU3NS93_9FIRM</name>
<keyword evidence="1" id="KW-0813">Transport</keyword>
<evidence type="ECO:0000256" key="1">
    <source>
        <dbReference type="ARBA" id="ARBA00022448"/>
    </source>
</evidence>